<dbReference type="Pfam" id="PF00689">
    <property type="entry name" value="Cation_ATPase_C"/>
    <property type="match status" value="1"/>
</dbReference>
<dbReference type="EMBL" id="JAACJS010000015">
    <property type="protein sequence ID" value="NCI52069.1"/>
    <property type="molecule type" value="Genomic_DNA"/>
</dbReference>
<evidence type="ECO:0000256" key="6">
    <source>
        <dbReference type="ARBA" id="ARBA00022989"/>
    </source>
</evidence>
<feature type="transmembrane region" description="Helical" evidence="8">
    <location>
        <begin position="39"/>
        <end position="62"/>
    </location>
</feature>
<dbReference type="Gene3D" id="3.40.1110.10">
    <property type="entry name" value="Calcium-transporting ATPase, cytoplasmic domain N"/>
    <property type="match status" value="2"/>
</dbReference>
<dbReference type="SUPFAM" id="SSF81653">
    <property type="entry name" value="Calcium ATPase, transduction domain A"/>
    <property type="match status" value="1"/>
</dbReference>
<dbReference type="PRINTS" id="PR00119">
    <property type="entry name" value="CATATPASE"/>
</dbReference>
<feature type="transmembrane region" description="Helical" evidence="8">
    <location>
        <begin position="732"/>
        <end position="751"/>
    </location>
</feature>
<keyword evidence="3" id="KW-0547">Nucleotide-binding</keyword>
<evidence type="ECO:0000256" key="3">
    <source>
        <dbReference type="ARBA" id="ARBA00022741"/>
    </source>
</evidence>
<organism evidence="10 11">
    <name type="scientific">Sediminibacterium roseum</name>
    <dbReference type="NCBI Taxonomy" id="1978412"/>
    <lineage>
        <taxon>Bacteria</taxon>
        <taxon>Pseudomonadati</taxon>
        <taxon>Bacteroidota</taxon>
        <taxon>Chitinophagia</taxon>
        <taxon>Chitinophagales</taxon>
        <taxon>Chitinophagaceae</taxon>
        <taxon>Sediminibacterium</taxon>
    </lineage>
</organism>
<evidence type="ECO:0000256" key="8">
    <source>
        <dbReference type="SAM" id="Phobius"/>
    </source>
</evidence>
<dbReference type="Pfam" id="PF00122">
    <property type="entry name" value="E1-E2_ATPase"/>
    <property type="match status" value="1"/>
</dbReference>
<evidence type="ECO:0000256" key="5">
    <source>
        <dbReference type="ARBA" id="ARBA00022967"/>
    </source>
</evidence>
<feature type="transmembrane region" description="Helical" evidence="8">
    <location>
        <begin position="68"/>
        <end position="84"/>
    </location>
</feature>
<keyword evidence="5" id="KW-1278">Translocase</keyword>
<keyword evidence="4" id="KW-0067">ATP-binding</keyword>
<feature type="transmembrane region" description="Helical" evidence="8">
    <location>
        <begin position="803"/>
        <end position="824"/>
    </location>
</feature>
<comment type="caution">
    <text evidence="10">The sequence shown here is derived from an EMBL/GenBank/DDBJ whole genome shotgun (WGS) entry which is preliminary data.</text>
</comment>
<dbReference type="Pfam" id="PF00702">
    <property type="entry name" value="Hydrolase"/>
    <property type="match status" value="1"/>
</dbReference>
<dbReference type="Gene3D" id="3.40.50.1000">
    <property type="entry name" value="HAD superfamily/HAD-like"/>
    <property type="match status" value="2"/>
</dbReference>
<evidence type="ECO:0000256" key="7">
    <source>
        <dbReference type="ARBA" id="ARBA00023136"/>
    </source>
</evidence>
<dbReference type="Proteomes" id="UP000753802">
    <property type="component" value="Unassembled WGS sequence"/>
</dbReference>
<dbReference type="SFLD" id="SFLDG00002">
    <property type="entry name" value="C1.7:_P-type_atpase_like"/>
    <property type="match status" value="1"/>
</dbReference>
<dbReference type="InterPro" id="IPR008250">
    <property type="entry name" value="ATPase_P-typ_transduc_dom_A_sf"/>
</dbReference>
<evidence type="ECO:0000256" key="1">
    <source>
        <dbReference type="ARBA" id="ARBA00004141"/>
    </source>
</evidence>
<keyword evidence="6 8" id="KW-1133">Transmembrane helix</keyword>
<proteinExistence type="predicted"/>
<feature type="transmembrane region" description="Helical" evidence="8">
    <location>
        <begin position="630"/>
        <end position="650"/>
    </location>
</feature>
<reference evidence="10 11" key="1">
    <citation type="submission" date="2020-01" db="EMBL/GenBank/DDBJ databases">
        <title>Genome analysis.</title>
        <authorList>
            <person name="Wu S."/>
            <person name="Wang G."/>
        </authorList>
    </citation>
    <scope>NUCLEOTIDE SEQUENCE [LARGE SCALE GENOMIC DNA]</scope>
    <source>
        <strain evidence="10 11">SYL130</strain>
    </source>
</reference>
<dbReference type="InterPro" id="IPR044492">
    <property type="entry name" value="P_typ_ATPase_HD_dom"/>
</dbReference>
<sequence length="834" mass="91802">MQEQLPVLNGLNDAEVYRLRKAFGPNKISRRRSWHMLRVIWDICSEPMFILLLVACAVYFFLGLSDEGILMLVAMALVSSISLYQETKSNHAINALKQLTSPRVTALRNGKQVLVGSEELVPGDVVFLSEGMMIPADAEFVSGNDCFVNESVLTGESIAVAKYATEGENLLLHGTTLDSGKCVAVITATGNNTALGKIGKSIDTYYAGTSLLQKQVRKFVRSLALFGFISFALIFILNYTHYHNLVTSLLFALTLAMSVIPEEIPVAFSSFMALGAYRMSALGIVTRKPQVIENLGAVSVICLDKTGTITENKMAVARVFDFTTGSTFGPEDAATPGLQSLLRYAALASESDPFDPMEKAIWDEYAKRSGKKDHQPFIMIHEFPLEGRPPMMTHVYTEPGRGVSAFAKGALERIMRISSLTDEDKLLITKTGQLFAANGYRVIGIATAENTAQEMPATQDGFAWQFKGMLALYDPPRKNIAETIGGFLRAGIRVKMLTGDHPQTALNIAALAGFGNTGTVVTGDEVMLMTDEKLSEVISATDVFARMFPEAKQKVIEVLKKNGEIVAMTGDGVNDAPALHTSDIGIALGRKGTEIARQSADMVITDDDLGKIRLAIEDGRRIFINLVKSVRYIISIHIPIILTASIPVILRWKYPNIFSPIHVIFLELVMGPTCSIFFEREPVEKGMMLEPPRRRDRGLFTNQELWVSVFQGLAIAAAVLLLYYVYMNGSASIGLTRNIVFTTLLLSNVLLTFSSRSFTKNIFATFKYHNPLTKWILLLSLAILFTLQLATPVRRLFEFDPLSSSHVVFCLAAAVGSTLVVELYKWLHAKRKAP</sequence>
<gene>
    <name evidence="10" type="ORF">GWC95_19245</name>
</gene>
<dbReference type="InterPro" id="IPR023214">
    <property type="entry name" value="HAD_sf"/>
</dbReference>
<dbReference type="InterPro" id="IPR059000">
    <property type="entry name" value="ATPase_P-type_domA"/>
</dbReference>
<dbReference type="Pfam" id="PF00690">
    <property type="entry name" value="Cation_ATPase_N"/>
    <property type="match status" value="1"/>
</dbReference>
<keyword evidence="11" id="KW-1185">Reference proteome</keyword>
<keyword evidence="2 8" id="KW-0812">Transmembrane</keyword>
<dbReference type="NCBIfam" id="TIGR01494">
    <property type="entry name" value="ATPase_P-type"/>
    <property type="match status" value="2"/>
</dbReference>
<evidence type="ECO:0000256" key="4">
    <source>
        <dbReference type="ARBA" id="ARBA00022840"/>
    </source>
</evidence>
<dbReference type="SUPFAM" id="SSF56784">
    <property type="entry name" value="HAD-like"/>
    <property type="match status" value="1"/>
</dbReference>
<dbReference type="Gene3D" id="1.20.1110.10">
    <property type="entry name" value="Calcium-transporting ATPase, transmembrane domain"/>
    <property type="match status" value="2"/>
</dbReference>
<keyword evidence="7 8" id="KW-0472">Membrane</keyword>
<dbReference type="InterPro" id="IPR036412">
    <property type="entry name" value="HAD-like_sf"/>
</dbReference>
<name>A0ABX0A0K7_9BACT</name>
<dbReference type="SMART" id="SM00831">
    <property type="entry name" value="Cation_ATPase_N"/>
    <property type="match status" value="1"/>
</dbReference>
<evidence type="ECO:0000313" key="11">
    <source>
        <dbReference type="Proteomes" id="UP000753802"/>
    </source>
</evidence>
<feature type="transmembrane region" description="Helical" evidence="8">
    <location>
        <begin position="249"/>
        <end position="277"/>
    </location>
</feature>
<evidence type="ECO:0000256" key="2">
    <source>
        <dbReference type="ARBA" id="ARBA00022692"/>
    </source>
</evidence>
<dbReference type="PANTHER" id="PTHR42861">
    <property type="entry name" value="CALCIUM-TRANSPORTING ATPASE"/>
    <property type="match status" value="1"/>
</dbReference>
<dbReference type="SUPFAM" id="SSF81665">
    <property type="entry name" value="Calcium ATPase, transmembrane domain M"/>
    <property type="match status" value="1"/>
</dbReference>
<dbReference type="InterPro" id="IPR006068">
    <property type="entry name" value="ATPase_P-typ_cation-transptr_C"/>
</dbReference>
<evidence type="ECO:0000259" key="9">
    <source>
        <dbReference type="SMART" id="SM00831"/>
    </source>
</evidence>
<dbReference type="InterPro" id="IPR001757">
    <property type="entry name" value="P_typ_ATPase"/>
</dbReference>
<dbReference type="SFLD" id="SFLDF00027">
    <property type="entry name" value="p-type_atpase"/>
    <property type="match status" value="1"/>
</dbReference>
<accession>A0ABX0A0K7</accession>
<feature type="transmembrane region" description="Helical" evidence="8">
    <location>
        <begin position="772"/>
        <end position="791"/>
    </location>
</feature>
<dbReference type="InterPro" id="IPR018303">
    <property type="entry name" value="ATPase_P-typ_P_site"/>
</dbReference>
<feature type="transmembrane region" description="Helical" evidence="8">
    <location>
        <begin position="656"/>
        <end position="678"/>
    </location>
</feature>
<dbReference type="PRINTS" id="PR00120">
    <property type="entry name" value="HATPASE"/>
</dbReference>
<dbReference type="PROSITE" id="PS00154">
    <property type="entry name" value="ATPASE_E1_E2"/>
    <property type="match status" value="1"/>
</dbReference>
<comment type="subcellular location">
    <subcellularLocation>
        <location evidence="1">Membrane</location>
        <topology evidence="1">Multi-pass membrane protein</topology>
    </subcellularLocation>
</comment>
<dbReference type="SUPFAM" id="SSF81660">
    <property type="entry name" value="Metal cation-transporting ATPase, ATP-binding domain N"/>
    <property type="match status" value="1"/>
</dbReference>
<dbReference type="InterPro" id="IPR004014">
    <property type="entry name" value="ATPase_P-typ_cation-transptr_N"/>
</dbReference>
<dbReference type="Gene3D" id="2.70.150.10">
    <property type="entry name" value="Calcium-transporting ATPase, cytoplasmic transduction domain A"/>
    <property type="match status" value="1"/>
</dbReference>
<feature type="domain" description="Cation-transporting P-type ATPase N-terminal" evidence="9">
    <location>
        <begin position="1"/>
        <end position="64"/>
    </location>
</feature>
<dbReference type="RefSeq" id="WP_161820327.1">
    <property type="nucleotide sequence ID" value="NZ_JAACJS010000015.1"/>
</dbReference>
<dbReference type="SFLD" id="SFLDS00003">
    <property type="entry name" value="Haloacid_Dehalogenase"/>
    <property type="match status" value="1"/>
</dbReference>
<protein>
    <submittedName>
        <fullName evidence="10">Cation-transporting P-type ATPase</fullName>
    </submittedName>
</protein>
<dbReference type="InterPro" id="IPR023298">
    <property type="entry name" value="ATPase_P-typ_TM_dom_sf"/>
</dbReference>
<feature type="transmembrane region" description="Helical" evidence="8">
    <location>
        <begin position="219"/>
        <end position="237"/>
    </location>
</feature>
<evidence type="ECO:0000313" key="10">
    <source>
        <dbReference type="EMBL" id="NCI52069.1"/>
    </source>
</evidence>
<dbReference type="InterPro" id="IPR023299">
    <property type="entry name" value="ATPase_P-typ_cyto_dom_N"/>
</dbReference>
<feature type="transmembrane region" description="Helical" evidence="8">
    <location>
        <begin position="705"/>
        <end position="726"/>
    </location>
</feature>